<dbReference type="Pfam" id="PF00814">
    <property type="entry name" value="TsaD"/>
    <property type="match status" value="1"/>
</dbReference>
<dbReference type="Proteomes" id="UP000319004">
    <property type="component" value="Chromosome"/>
</dbReference>
<dbReference type="NCBIfam" id="TIGR03725">
    <property type="entry name" value="T6A_YeaZ"/>
    <property type="match status" value="1"/>
</dbReference>
<dbReference type="EMBL" id="CP037423">
    <property type="protein sequence ID" value="QDV42988.1"/>
    <property type="molecule type" value="Genomic_DNA"/>
</dbReference>
<keyword evidence="3" id="KW-1185">Reference proteome</keyword>
<organism evidence="2 3">
    <name type="scientific">Stieleria neptunia</name>
    <dbReference type="NCBI Taxonomy" id="2527979"/>
    <lineage>
        <taxon>Bacteria</taxon>
        <taxon>Pseudomonadati</taxon>
        <taxon>Planctomycetota</taxon>
        <taxon>Planctomycetia</taxon>
        <taxon>Pirellulales</taxon>
        <taxon>Pirellulaceae</taxon>
        <taxon>Stieleria</taxon>
    </lineage>
</organism>
<evidence type="ECO:0000259" key="1">
    <source>
        <dbReference type="Pfam" id="PF00814"/>
    </source>
</evidence>
<dbReference type="SUPFAM" id="SSF53067">
    <property type="entry name" value="Actin-like ATPase domain"/>
    <property type="match status" value="1"/>
</dbReference>
<name>A0A518HQB3_9BACT</name>
<evidence type="ECO:0000313" key="3">
    <source>
        <dbReference type="Proteomes" id="UP000319004"/>
    </source>
</evidence>
<dbReference type="OrthoDB" id="9784166at2"/>
<dbReference type="KEGG" id="snep:Enr13x_28400"/>
<dbReference type="Gene3D" id="3.30.420.40">
    <property type="match status" value="2"/>
</dbReference>
<dbReference type="InterPro" id="IPR043129">
    <property type="entry name" value="ATPase_NBD"/>
</dbReference>
<dbReference type="RefSeq" id="WP_145386769.1">
    <property type="nucleotide sequence ID" value="NZ_CP037423.1"/>
</dbReference>
<proteinExistence type="predicted"/>
<dbReference type="AlphaFoldDB" id="A0A518HQB3"/>
<dbReference type="GO" id="GO:0002949">
    <property type="term" value="P:tRNA threonylcarbamoyladenosine modification"/>
    <property type="evidence" value="ECO:0007669"/>
    <property type="project" value="InterPro"/>
</dbReference>
<reference evidence="2 3" key="1">
    <citation type="submission" date="2019-03" db="EMBL/GenBank/DDBJ databases">
        <title>Deep-cultivation of Planctomycetes and their phenomic and genomic characterization uncovers novel biology.</title>
        <authorList>
            <person name="Wiegand S."/>
            <person name="Jogler M."/>
            <person name="Boedeker C."/>
            <person name="Pinto D."/>
            <person name="Vollmers J."/>
            <person name="Rivas-Marin E."/>
            <person name="Kohn T."/>
            <person name="Peeters S.H."/>
            <person name="Heuer A."/>
            <person name="Rast P."/>
            <person name="Oberbeckmann S."/>
            <person name="Bunk B."/>
            <person name="Jeske O."/>
            <person name="Meyerdierks A."/>
            <person name="Storesund J.E."/>
            <person name="Kallscheuer N."/>
            <person name="Luecker S."/>
            <person name="Lage O.M."/>
            <person name="Pohl T."/>
            <person name="Merkel B.J."/>
            <person name="Hornburger P."/>
            <person name="Mueller R.-W."/>
            <person name="Bruemmer F."/>
            <person name="Labrenz M."/>
            <person name="Spormann A.M."/>
            <person name="Op den Camp H."/>
            <person name="Overmann J."/>
            <person name="Amann R."/>
            <person name="Jetten M.S.M."/>
            <person name="Mascher T."/>
            <person name="Medema M.H."/>
            <person name="Devos D.P."/>
            <person name="Kaster A.-K."/>
            <person name="Ovreas L."/>
            <person name="Rohde M."/>
            <person name="Galperin M.Y."/>
            <person name="Jogler C."/>
        </authorList>
    </citation>
    <scope>NUCLEOTIDE SEQUENCE [LARGE SCALE GENOMIC DNA]</scope>
    <source>
        <strain evidence="2 3">Enr13</strain>
    </source>
</reference>
<dbReference type="InterPro" id="IPR000905">
    <property type="entry name" value="Gcp-like_dom"/>
</dbReference>
<feature type="domain" description="Gcp-like" evidence="1">
    <location>
        <begin position="56"/>
        <end position="157"/>
    </location>
</feature>
<protein>
    <submittedName>
        <fullName evidence="2">tRNA threonylcarbamoyladenosine biosynthesis protein TsaB</fullName>
    </submittedName>
</protein>
<accession>A0A518HQB3</accession>
<sequence>MIQLALETTGTSGSLAVLQDKTVLRQRRFGVLRRTAAELAAELDTSIRWCEDHGHALAAISVAVGPGSFTGLRIAITTAKTLAYALELPVIPVGSLAAIAAVNLGENGAANALVGLNAYRGQVFAAEFSRDELCRNEAGRDNLIQRCNDRAEVLSKQDWDQRAAEKRGRSDWVIAGDRSIVADQVVESLHQVEHCDAVGVGWVAAGLVAGSTSQPPACFADPFSLDARYLKLSAAEEKAASR</sequence>
<gene>
    <name evidence="2" type="primary">tsaB</name>
    <name evidence="2" type="ORF">Enr13x_28400</name>
</gene>
<evidence type="ECO:0000313" key="2">
    <source>
        <dbReference type="EMBL" id="QDV42988.1"/>
    </source>
</evidence>
<dbReference type="InterPro" id="IPR022496">
    <property type="entry name" value="T6A_TsaB"/>
</dbReference>